<gene>
    <name evidence="1" type="ORF">METZ01_LOCUS482577</name>
</gene>
<protein>
    <submittedName>
        <fullName evidence="1">Uncharacterized protein</fullName>
    </submittedName>
</protein>
<proteinExistence type="predicted"/>
<accession>A0A383CCD5</accession>
<evidence type="ECO:0000313" key="1">
    <source>
        <dbReference type="EMBL" id="SVE29723.1"/>
    </source>
</evidence>
<sequence>MNFIPYFGLDGYTAHWASSIFCSLKRASSVLSYSLWQLTQYLALLNADRNVSVDSQ</sequence>
<reference evidence="1" key="1">
    <citation type="submission" date="2018-05" db="EMBL/GenBank/DDBJ databases">
        <authorList>
            <person name="Lanie J.A."/>
            <person name="Ng W.-L."/>
            <person name="Kazmierczak K.M."/>
            <person name="Andrzejewski T.M."/>
            <person name="Davidsen T.M."/>
            <person name="Wayne K.J."/>
            <person name="Tettelin H."/>
            <person name="Glass J.I."/>
            <person name="Rusch D."/>
            <person name="Podicherti R."/>
            <person name="Tsui H.-C.T."/>
            <person name="Winkler M.E."/>
        </authorList>
    </citation>
    <scope>NUCLEOTIDE SEQUENCE</scope>
</reference>
<dbReference type="AlphaFoldDB" id="A0A383CCD5"/>
<name>A0A383CCD5_9ZZZZ</name>
<dbReference type="EMBL" id="UINC01207581">
    <property type="protein sequence ID" value="SVE29723.1"/>
    <property type="molecule type" value="Genomic_DNA"/>
</dbReference>
<organism evidence="1">
    <name type="scientific">marine metagenome</name>
    <dbReference type="NCBI Taxonomy" id="408172"/>
    <lineage>
        <taxon>unclassified sequences</taxon>
        <taxon>metagenomes</taxon>
        <taxon>ecological metagenomes</taxon>
    </lineage>
</organism>